<evidence type="ECO:0000259" key="1">
    <source>
        <dbReference type="Pfam" id="PF24035"/>
    </source>
</evidence>
<reference evidence="2 3" key="1">
    <citation type="journal article" date="2019" name="Int. J. Syst. Evol. Microbiol.">
        <title>The Global Catalogue of Microorganisms (GCM) 10K type strain sequencing project: providing services to taxonomists for standard genome sequencing and annotation.</title>
        <authorList>
            <consortium name="The Broad Institute Genomics Platform"/>
            <consortium name="The Broad Institute Genome Sequencing Center for Infectious Disease"/>
            <person name="Wu L."/>
            <person name="Ma J."/>
        </authorList>
    </citation>
    <scope>NUCLEOTIDE SEQUENCE [LARGE SCALE GENOMIC DNA]</scope>
    <source>
        <strain evidence="2 3">CGMCC 1.12563</strain>
    </source>
</reference>
<proteinExistence type="predicted"/>
<keyword evidence="3" id="KW-1185">Reference proteome</keyword>
<dbReference type="Proteomes" id="UP001597187">
    <property type="component" value="Unassembled WGS sequence"/>
</dbReference>
<organism evidence="2 3">
    <name type="scientific">Halomarina rubra</name>
    <dbReference type="NCBI Taxonomy" id="2071873"/>
    <lineage>
        <taxon>Archaea</taxon>
        <taxon>Methanobacteriati</taxon>
        <taxon>Methanobacteriota</taxon>
        <taxon>Stenosarchaea group</taxon>
        <taxon>Halobacteria</taxon>
        <taxon>Halobacteriales</taxon>
        <taxon>Natronomonadaceae</taxon>
        <taxon>Halomarina</taxon>
    </lineage>
</organism>
<feature type="domain" description="DUF7344" evidence="1">
    <location>
        <begin position="18"/>
        <end position="95"/>
    </location>
</feature>
<sequence>MFPLTGYDPQSLSKDTAYDLMRHGSRRAVVRLLGTHPVEWQLDALATEIVADASRDSSGVGDDRRRRVLVDLVHHHLPKLAEANVVEFDHGAGVVAPGRHLPTLLPLA</sequence>
<evidence type="ECO:0000313" key="2">
    <source>
        <dbReference type="EMBL" id="MFD1515232.1"/>
    </source>
</evidence>
<dbReference type="Pfam" id="PF24035">
    <property type="entry name" value="DUF7344"/>
    <property type="match status" value="1"/>
</dbReference>
<name>A0ABD6B075_9EURY</name>
<comment type="caution">
    <text evidence="2">The sequence shown here is derived from an EMBL/GenBank/DDBJ whole genome shotgun (WGS) entry which is preliminary data.</text>
</comment>
<protein>
    <recommendedName>
        <fullName evidence="1">DUF7344 domain-containing protein</fullName>
    </recommendedName>
</protein>
<dbReference type="EMBL" id="JBHUDC010000008">
    <property type="protein sequence ID" value="MFD1515232.1"/>
    <property type="molecule type" value="Genomic_DNA"/>
</dbReference>
<dbReference type="InterPro" id="IPR055768">
    <property type="entry name" value="DUF7344"/>
</dbReference>
<evidence type="ECO:0000313" key="3">
    <source>
        <dbReference type="Proteomes" id="UP001597187"/>
    </source>
</evidence>
<gene>
    <name evidence="2" type="ORF">ACFSBT_18280</name>
</gene>
<dbReference type="RefSeq" id="WP_250875155.1">
    <property type="nucleotide sequence ID" value="NZ_JALXFV010000008.1"/>
</dbReference>
<dbReference type="AlphaFoldDB" id="A0ABD6B075"/>
<accession>A0ABD6B075</accession>